<dbReference type="AlphaFoldDB" id="A0A8S3CGR2"/>
<dbReference type="PROSITE" id="PS50011">
    <property type="entry name" value="PROTEIN_KINASE_DOM"/>
    <property type="match status" value="1"/>
</dbReference>
<evidence type="ECO:0000313" key="5">
    <source>
        <dbReference type="Proteomes" id="UP000681967"/>
    </source>
</evidence>
<reference evidence="3" key="1">
    <citation type="submission" date="2021-02" db="EMBL/GenBank/DDBJ databases">
        <authorList>
            <person name="Nowell W R."/>
        </authorList>
    </citation>
    <scope>NUCLEOTIDE SEQUENCE</scope>
</reference>
<feature type="transmembrane region" description="Helical" evidence="1">
    <location>
        <begin position="27"/>
        <end position="47"/>
    </location>
</feature>
<dbReference type="Gene3D" id="1.10.510.10">
    <property type="entry name" value="Transferase(Phosphotransferase) domain 1"/>
    <property type="match status" value="1"/>
</dbReference>
<proteinExistence type="predicted"/>
<sequence length="49" mass="5390">APELLVGDRQYGTAVDVWAIGCVFCELYSGVPLVLVYIFFSFITGFVTI</sequence>
<dbReference type="EMBL" id="CAJOBH010160839">
    <property type="protein sequence ID" value="CAF4878056.1"/>
    <property type="molecule type" value="Genomic_DNA"/>
</dbReference>
<dbReference type="InterPro" id="IPR000719">
    <property type="entry name" value="Prot_kinase_dom"/>
</dbReference>
<dbReference type="GO" id="GO:0005524">
    <property type="term" value="F:ATP binding"/>
    <property type="evidence" value="ECO:0007669"/>
    <property type="project" value="InterPro"/>
</dbReference>
<feature type="non-terminal residue" evidence="3">
    <location>
        <position position="1"/>
    </location>
</feature>
<evidence type="ECO:0000313" key="3">
    <source>
        <dbReference type="EMBL" id="CAF4878056.1"/>
    </source>
</evidence>
<organism evidence="3 5">
    <name type="scientific">Rotaria magnacalcarata</name>
    <dbReference type="NCBI Taxonomy" id="392030"/>
    <lineage>
        <taxon>Eukaryota</taxon>
        <taxon>Metazoa</taxon>
        <taxon>Spiralia</taxon>
        <taxon>Gnathifera</taxon>
        <taxon>Rotifera</taxon>
        <taxon>Eurotatoria</taxon>
        <taxon>Bdelloidea</taxon>
        <taxon>Philodinida</taxon>
        <taxon>Philodinidae</taxon>
        <taxon>Rotaria</taxon>
    </lineage>
</organism>
<dbReference type="InterPro" id="IPR011009">
    <property type="entry name" value="Kinase-like_dom_sf"/>
</dbReference>
<evidence type="ECO:0000256" key="1">
    <source>
        <dbReference type="SAM" id="Phobius"/>
    </source>
</evidence>
<accession>A0A8S3CGR2</accession>
<comment type="caution">
    <text evidence="3">The sequence shown here is derived from an EMBL/GenBank/DDBJ whole genome shotgun (WGS) entry which is preliminary data.</text>
</comment>
<dbReference type="SUPFAM" id="SSF56112">
    <property type="entry name" value="Protein kinase-like (PK-like)"/>
    <property type="match status" value="1"/>
</dbReference>
<evidence type="ECO:0000313" key="4">
    <source>
        <dbReference type="EMBL" id="CAF5044135.1"/>
    </source>
</evidence>
<keyword evidence="1" id="KW-1133">Transmembrane helix</keyword>
<name>A0A8S3CGR2_9BILA</name>
<keyword evidence="1" id="KW-0472">Membrane</keyword>
<keyword evidence="1" id="KW-0812">Transmembrane</keyword>
<dbReference type="EMBL" id="CAJOBJ010226055">
    <property type="protein sequence ID" value="CAF5044135.1"/>
    <property type="molecule type" value="Genomic_DNA"/>
</dbReference>
<dbReference type="GO" id="GO:0004672">
    <property type="term" value="F:protein kinase activity"/>
    <property type="evidence" value="ECO:0007669"/>
    <property type="project" value="InterPro"/>
</dbReference>
<protein>
    <recommendedName>
        <fullName evidence="2">Protein kinase domain-containing protein</fullName>
    </recommendedName>
</protein>
<feature type="domain" description="Protein kinase" evidence="2">
    <location>
        <begin position="1"/>
        <end position="49"/>
    </location>
</feature>
<dbReference type="Proteomes" id="UP000681967">
    <property type="component" value="Unassembled WGS sequence"/>
</dbReference>
<dbReference type="Proteomes" id="UP000681720">
    <property type="component" value="Unassembled WGS sequence"/>
</dbReference>
<evidence type="ECO:0000259" key="2">
    <source>
        <dbReference type="PROSITE" id="PS50011"/>
    </source>
</evidence>
<gene>
    <name evidence="3" type="ORF">BYL167_LOCUS51233</name>
    <name evidence="4" type="ORF">GIL414_LOCUS59595</name>
</gene>